<feature type="compositionally biased region" description="Basic and acidic residues" evidence="1">
    <location>
        <begin position="127"/>
        <end position="139"/>
    </location>
</feature>
<feature type="region of interest" description="Disordered" evidence="1">
    <location>
        <begin position="1"/>
        <end position="35"/>
    </location>
</feature>
<accession>A0A1S2YMT5</accession>
<sequence length="139" mass="15304">MEGKNKPKGSYSSFSSSEFIGSKESTHPSSSLGVFSSMFSSHSPNVVGRESMCFEVNDINAKETWNPILRTQAINEDGIFKSYGGESHNTKVKELSSIYEDKKTEPCKLSSSNSTPKKDVEENDSENASKGDWSKEGLF</sequence>
<name>A0A1S2YMT5_CICAR</name>
<dbReference type="GeneID" id="101495041"/>
<feature type="compositionally biased region" description="Low complexity" evidence="1">
    <location>
        <begin position="8"/>
        <end position="35"/>
    </location>
</feature>
<dbReference type="RefSeq" id="XP_004507186.1">
    <property type="nucleotide sequence ID" value="XM_004507129.3"/>
</dbReference>
<evidence type="ECO:0000313" key="2">
    <source>
        <dbReference type="Proteomes" id="UP000087171"/>
    </source>
</evidence>
<dbReference type="Proteomes" id="UP000087171">
    <property type="component" value="Chromosome Ca6"/>
</dbReference>
<organism evidence="2 3">
    <name type="scientific">Cicer arietinum</name>
    <name type="common">Chickpea</name>
    <name type="synonym">Garbanzo</name>
    <dbReference type="NCBI Taxonomy" id="3827"/>
    <lineage>
        <taxon>Eukaryota</taxon>
        <taxon>Viridiplantae</taxon>
        <taxon>Streptophyta</taxon>
        <taxon>Embryophyta</taxon>
        <taxon>Tracheophyta</taxon>
        <taxon>Spermatophyta</taxon>
        <taxon>Magnoliopsida</taxon>
        <taxon>eudicotyledons</taxon>
        <taxon>Gunneridae</taxon>
        <taxon>Pentapetalae</taxon>
        <taxon>rosids</taxon>
        <taxon>fabids</taxon>
        <taxon>Fabales</taxon>
        <taxon>Fabaceae</taxon>
        <taxon>Papilionoideae</taxon>
        <taxon>50 kb inversion clade</taxon>
        <taxon>NPAAA clade</taxon>
        <taxon>Hologalegina</taxon>
        <taxon>IRL clade</taxon>
        <taxon>Cicereae</taxon>
        <taxon>Cicer</taxon>
    </lineage>
</organism>
<reference evidence="3" key="2">
    <citation type="submission" date="2025-08" db="UniProtKB">
        <authorList>
            <consortium name="RefSeq"/>
        </authorList>
    </citation>
    <scope>IDENTIFICATION</scope>
    <source>
        <tissue evidence="3">Etiolated seedlings</tissue>
    </source>
</reference>
<evidence type="ECO:0000313" key="3">
    <source>
        <dbReference type="RefSeq" id="XP_004507186.1"/>
    </source>
</evidence>
<dbReference type="AlphaFoldDB" id="A0A1S2YMT5"/>
<feature type="region of interest" description="Disordered" evidence="1">
    <location>
        <begin position="103"/>
        <end position="139"/>
    </location>
</feature>
<dbReference type="PaxDb" id="3827-XP_004507186.1"/>
<gene>
    <name evidence="3" type="primary">LOC101495041</name>
</gene>
<protein>
    <submittedName>
        <fullName evidence="3">Uncharacterized protein LOC101495041 isoform X1</fullName>
    </submittedName>
</protein>
<dbReference type="KEGG" id="cam:101495041"/>
<evidence type="ECO:0000256" key="1">
    <source>
        <dbReference type="SAM" id="MobiDB-lite"/>
    </source>
</evidence>
<keyword evidence="2" id="KW-1185">Reference proteome</keyword>
<reference evidence="2" key="1">
    <citation type="journal article" date="2013" name="Nat. Biotechnol.">
        <title>Draft genome sequence of chickpea (Cicer arietinum) provides a resource for trait improvement.</title>
        <authorList>
            <person name="Varshney R.K."/>
            <person name="Song C."/>
            <person name="Saxena R.K."/>
            <person name="Azam S."/>
            <person name="Yu S."/>
            <person name="Sharpe A.G."/>
            <person name="Cannon S."/>
            <person name="Baek J."/>
            <person name="Rosen B.D."/>
            <person name="Tar'an B."/>
            <person name="Millan T."/>
            <person name="Zhang X."/>
            <person name="Ramsay L.D."/>
            <person name="Iwata A."/>
            <person name="Wang Y."/>
            <person name="Nelson W."/>
            <person name="Farmer A.D."/>
            <person name="Gaur P.M."/>
            <person name="Soderlund C."/>
            <person name="Penmetsa R.V."/>
            <person name="Xu C."/>
            <person name="Bharti A.K."/>
            <person name="He W."/>
            <person name="Winter P."/>
            <person name="Zhao S."/>
            <person name="Hane J.K."/>
            <person name="Carrasquilla-Garcia N."/>
            <person name="Condie J.A."/>
            <person name="Upadhyaya H.D."/>
            <person name="Luo M.C."/>
            <person name="Thudi M."/>
            <person name="Gowda C.L."/>
            <person name="Singh N.P."/>
            <person name="Lichtenzveig J."/>
            <person name="Gali K.K."/>
            <person name="Rubio J."/>
            <person name="Nadarajan N."/>
            <person name="Dolezel J."/>
            <person name="Bansal K.C."/>
            <person name="Xu X."/>
            <person name="Edwards D."/>
            <person name="Zhang G."/>
            <person name="Kahl G."/>
            <person name="Gil J."/>
            <person name="Singh K.B."/>
            <person name="Datta S.K."/>
            <person name="Jackson S.A."/>
            <person name="Wang J."/>
            <person name="Cook D.R."/>
        </authorList>
    </citation>
    <scope>NUCLEOTIDE SEQUENCE [LARGE SCALE GENOMIC DNA]</scope>
    <source>
        <strain evidence="2">cv. CDC Frontier</strain>
    </source>
</reference>
<proteinExistence type="predicted"/>
<dbReference type="PANTHER" id="PTHR33738:SF1">
    <property type="entry name" value="PLANT_T7H20-70 PROTEIN"/>
    <property type="match status" value="1"/>
</dbReference>
<dbReference type="PANTHER" id="PTHR33738">
    <property type="entry name" value="EMB|CAB82975.1"/>
    <property type="match status" value="1"/>
</dbReference>